<dbReference type="KEGG" id="dsf:UWK_02282"/>
<dbReference type="EMBL" id="CP003985">
    <property type="protein sequence ID" value="AGF78822.1"/>
    <property type="molecule type" value="Genomic_DNA"/>
</dbReference>
<reference evidence="4" key="1">
    <citation type="journal article" date="2013" name="Stand. Genomic Sci.">
        <title>Complete genome sequence of Desulfocapsa sulfexigens, a marine deltaproteobacterium specialized in disproportionating inorganic sulfur compounds.</title>
        <authorList>
            <person name="Finster K.W."/>
            <person name="Kjeldsen K.U."/>
            <person name="Kube M."/>
            <person name="Reinhardt R."/>
            <person name="Mussmann M."/>
            <person name="Amann R."/>
            <person name="Schreiber L."/>
        </authorList>
    </citation>
    <scope>NUCLEOTIDE SEQUENCE [LARGE SCALE GENOMIC DNA]</scope>
    <source>
        <strain evidence="4">DSM 10523 / SB164P1</strain>
    </source>
</reference>
<evidence type="ECO:0000313" key="4">
    <source>
        <dbReference type="Proteomes" id="UP000011721"/>
    </source>
</evidence>
<dbReference type="GO" id="GO:0046872">
    <property type="term" value="F:metal ion binding"/>
    <property type="evidence" value="ECO:0007669"/>
    <property type="project" value="UniProtKB-KW"/>
</dbReference>
<organism evidence="3 4">
    <name type="scientific">Desulfocapsa sulfexigens (strain DSM 10523 / SB164P1)</name>
    <dbReference type="NCBI Taxonomy" id="1167006"/>
    <lineage>
        <taxon>Bacteria</taxon>
        <taxon>Pseudomonadati</taxon>
        <taxon>Thermodesulfobacteriota</taxon>
        <taxon>Desulfobulbia</taxon>
        <taxon>Desulfobulbales</taxon>
        <taxon>Desulfocapsaceae</taxon>
        <taxon>Desulfocapsa</taxon>
    </lineage>
</organism>
<keyword evidence="1" id="KW-0479">Metal-binding</keyword>
<gene>
    <name evidence="3" type="ordered locus">UWK_02282</name>
</gene>
<accession>M1PAZ5</accession>
<proteinExistence type="predicted"/>
<name>M1PAZ5_DESSD</name>
<dbReference type="OrthoDB" id="9801832at2"/>
<dbReference type="PROSITE" id="PS50846">
    <property type="entry name" value="HMA_2"/>
    <property type="match status" value="1"/>
</dbReference>
<evidence type="ECO:0000259" key="2">
    <source>
        <dbReference type="PROSITE" id="PS50846"/>
    </source>
</evidence>
<dbReference type="HOGENOM" id="CLU_134973_6_0_7"/>
<evidence type="ECO:0000313" key="3">
    <source>
        <dbReference type="EMBL" id="AGF78822.1"/>
    </source>
</evidence>
<dbReference type="InterPro" id="IPR017969">
    <property type="entry name" value="Heavy-metal-associated_CS"/>
</dbReference>
<dbReference type="InterPro" id="IPR006121">
    <property type="entry name" value="HMA_dom"/>
</dbReference>
<dbReference type="Gene3D" id="3.30.70.100">
    <property type="match status" value="1"/>
</dbReference>
<dbReference type="PROSITE" id="PS01047">
    <property type="entry name" value="HMA_1"/>
    <property type="match status" value="1"/>
</dbReference>
<keyword evidence="4" id="KW-1185">Reference proteome</keyword>
<dbReference type="CDD" id="cd00371">
    <property type="entry name" value="HMA"/>
    <property type="match status" value="1"/>
</dbReference>
<dbReference type="InterPro" id="IPR036163">
    <property type="entry name" value="HMA_dom_sf"/>
</dbReference>
<dbReference type="Pfam" id="PF00403">
    <property type="entry name" value="HMA"/>
    <property type="match status" value="1"/>
</dbReference>
<feature type="domain" description="HMA" evidence="2">
    <location>
        <begin position="1"/>
        <end position="63"/>
    </location>
</feature>
<protein>
    <submittedName>
        <fullName evidence="3">Copper chaperone</fullName>
    </submittedName>
</protein>
<evidence type="ECO:0000256" key="1">
    <source>
        <dbReference type="ARBA" id="ARBA00022723"/>
    </source>
</evidence>
<sequence length="67" mass="7039">MTTVSIKGMSCPHCVASVTKALQAIPGISNIEVNLEKNEATYRGDVSKDVVKEAIAGIGFEVVGYPT</sequence>
<dbReference type="STRING" id="1167006.UWK_02282"/>
<dbReference type="AlphaFoldDB" id="M1PAZ5"/>
<dbReference type="RefSeq" id="WP_015404510.1">
    <property type="nucleotide sequence ID" value="NC_020304.1"/>
</dbReference>
<dbReference type="SUPFAM" id="SSF55008">
    <property type="entry name" value="HMA, heavy metal-associated domain"/>
    <property type="match status" value="1"/>
</dbReference>
<dbReference type="Proteomes" id="UP000011721">
    <property type="component" value="Chromosome"/>
</dbReference>
<dbReference type="eggNOG" id="COG2608">
    <property type="taxonomic scope" value="Bacteria"/>
</dbReference>